<dbReference type="Gene3D" id="3.60.15.10">
    <property type="entry name" value="Ribonuclease Z/Hydroxyacylglutathione hydrolase-like"/>
    <property type="match status" value="1"/>
</dbReference>
<sequence>MALPPPGANQAYCDVSTLEGGHIKLPKGLVLVCDDEDERHSFPASAFLLRHSVTRDPFLLDLGIRTDWTTKFTPSVLRIIETSPFQISVPEDVPTALAKGGLTPKDIKHICITHIHFDHVGIPSDYPNATFLVGEGAKALMENGYPTNPNSAFEVDLFPADRTRFLSGKEEWKPLGPFRHTLDFYGDGSLYIIDAPGHMPGHLMVLARSSADGGWIFLAGDCAHDWKILNGEAEVGMHSRLGCLHKDMKATEETMRATRELLKQSRVKTILSHDQPWYLENQGGPQFWPGKVTSL</sequence>
<evidence type="ECO:0000313" key="7">
    <source>
        <dbReference type="EMBL" id="THH29417.1"/>
    </source>
</evidence>
<dbReference type="InterPro" id="IPR036866">
    <property type="entry name" value="RibonucZ/Hydroxyglut_hydro"/>
</dbReference>
<dbReference type="GO" id="GO:0016787">
    <property type="term" value="F:hydrolase activity"/>
    <property type="evidence" value="ECO:0007669"/>
    <property type="project" value="UniProtKB-KW"/>
</dbReference>
<dbReference type="InterPro" id="IPR001279">
    <property type="entry name" value="Metallo-B-lactamas"/>
</dbReference>
<dbReference type="PANTHER" id="PTHR42978:SF2">
    <property type="entry name" value="102 KBASES UNSTABLE REGION: FROM 1 TO 119443"/>
    <property type="match status" value="1"/>
</dbReference>
<keyword evidence="4" id="KW-0378">Hydrolase</keyword>
<comment type="similarity">
    <text evidence="2">Belongs to the metallo-beta-lactamase superfamily.</text>
</comment>
<organism evidence="7 8">
    <name type="scientific">Antrodiella citrinella</name>
    <dbReference type="NCBI Taxonomy" id="2447956"/>
    <lineage>
        <taxon>Eukaryota</taxon>
        <taxon>Fungi</taxon>
        <taxon>Dikarya</taxon>
        <taxon>Basidiomycota</taxon>
        <taxon>Agaricomycotina</taxon>
        <taxon>Agaricomycetes</taxon>
        <taxon>Polyporales</taxon>
        <taxon>Steccherinaceae</taxon>
        <taxon>Antrodiella</taxon>
    </lineage>
</organism>
<accession>A0A4S4MV04</accession>
<dbReference type="GO" id="GO:0046872">
    <property type="term" value="F:metal ion binding"/>
    <property type="evidence" value="ECO:0007669"/>
    <property type="project" value="UniProtKB-KW"/>
</dbReference>
<dbReference type="Proteomes" id="UP000308730">
    <property type="component" value="Unassembled WGS sequence"/>
</dbReference>
<dbReference type="AlphaFoldDB" id="A0A4S4MV04"/>
<protein>
    <recommendedName>
        <fullName evidence="6">Metallo-beta-lactamase domain-containing protein</fullName>
    </recommendedName>
</protein>
<evidence type="ECO:0000256" key="4">
    <source>
        <dbReference type="ARBA" id="ARBA00022801"/>
    </source>
</evidence>
<evidence type="ECO:0000259" key="6">
    <source>
        <dbReference type="SMART" id="SM00849"/>
    </source>
</evidence>
<keyword evidence="3" id="KW-0479">Metal-binding</keyword>
<dbReference type="InterPro" id="IPR051013">
    <property type="entry name" value="MBL_superfamily_lactonases"/>
</dbReference>
<evidence type="ECO:0000256" key="3">
    <source>
        <dbReference type="ARBA" id="ARBA00022723"/>
    </source>
</evidence>
<proteinExistence type="inferred from homology"/>
<dbReference type="SUPFAM" id="SSF56281">
    <property type="entry name" value="Metallo-hydrolase/oxidoreductase"/>
    <property type="match status" value="1"/>
</dbReference>
<feature type="domain" description="Metallo-beta-lactamase" evidence="6">
    <location>
        <begin position="43"/>
        <end position="273"/>
    </location>
</feature>
<keyword evidence="5" id="KW-0862">Zinc</keyword>
<comment type="caution">
    <text evidence="7">The sequence shown here is derived from an EMBL/GenBank/DDBJ whole genome shotgun (WGS) entry which is preliminary data.</text>
</comment>
<dbReference type="CDD" id="cd07730">
    <property type="entry name" value="metallo-hydrolase-like_MBL-fold"/>
    <property type="match status" value="1"/>
</dbReference>
<keyword evidence="8" id="KW-1185">Reference proteome</keyword>
<evidence type="ECO:0000313" key="8">
    <source>
        <dbReference type="Proteomes" id="UP000308730"/>
    </source>
</evidence>
<reference evidence="7 8" key="1">
    <citation type="submission" date="2019-02" db="EMBL/GenBank/DDBJ databases">
        <title>Genome sequencing of the rare red list fungi Antrodiella citrinella (Flaviporus citrinellus).</title>
        <authorList>
            <person name="Buettner E."/>
            <person name="Kellner H."/>
        </authorList>
    </citation>
    <scope>NUCLEOTIDE SEQUENCE [LARGE SCALE GENOMIC DNA]</scope>
    <source>
        <strain evidence="7 8">DSM 108506</strain>
    </source>
</reference>
<dbReference type="EMBL" id="SGPM01000124">
    <property type="protein sequence ID" value="THH29417.1"/>
    <property type="molecule type" value="Genomic_DNA"/>
</dbReference>
<evidence type="ECO:0000256" key="1">
    <source>
        <dbReference type="ARBA" id="ARBA00001947"/>
    </source>
</evidence>
<evidence type="ECO:0000256" key="2">
    <source>
        <dbReference type="ARBA" id="ARBA00007749"/>
    </source>
</evidence>
<dbReference type="SMART" id="SM00849">
    <property type="entry name" value="Lactamase_B"/>
    <property type="match status" value="1"/>
</dbReference>
<dbReference type="Pfam" id="PF00753">
    <property type="entry name" value="Lactamase_B"/>
    <property type="match status" value="1"/>
</dbReference>
<comment type="cofactor">
    <cofactor evidence="1">
        <name>Zn(2+)</name>
        <dbReference type="ChEBI" id="CHEBI:29105"/>
    </cofactor>
</comment>
<dbReference type="PANTHER" id="PTHR42978">
    <property type="entry name" value="QUORUM-QUENCHING LACTONASE YTNP-RELATED-RELATED"/>
    <property type="match status" value="1"/>
</dbReference>
<dbReference type="OrthoDB" id="10250730at2759"/>
<gene>
    <name evidence="7" type="ORF">EUX98_g4759</name>
</gene>
<name>A0A4S4MV04_9APHY</name>
<evidence type="ECO:0000256" key="5">
    <source>
        <dbReference type="ARBA" id="ARBA00022833"/>
    </source>
</evidence>